<gene>
    <name evidence="16" type="ORF">SAMN05421720_101201</name>
</gene>
<dbReference type="GO" id="GO:0000155">
    <property type="term" value="F:phosphorelay sensor kinase activity"/>
    <property type="evidence" value="ECO:0007669"/>
    <property type="project" value="InterPro"/>
</dbReference>
<keyword evidence="7" id="KW-0067">ATP-binding</keyword>
<dbReference type="PROSITE" id="PS50113">
    <property type="entry name" value="PAC"/>
    <property type="match status" value="1"/>
</dbReference>
<feature type="compositionally biased region" description="Basic and acidic residues" evidence="11">
    <location>
        <begin position="14"/>
        <end position="33"/>
    </location>
</feature>
<dbReference type="Gene3D" id="1.10.287.130">
    <property type="match status" value="1"/>
</dbReference>
<dbReference type="EC" id="2.7.13.3" evidence="2"/>
<evidence type="ECO:0000256" key="3">
    <source>
        <dbReference type="ARBA" id="ARBA00022553"/>
    </source>
</evidence>
<comment type="catalytic activity">
    <reaction evidence="1">
        <text>ATP + protein L-histidine = ADP + protein N-phospho-L-histidine.</text>
        <dbReference type="EC" id="2.7.13.3"/>
    </reaction>
</comment>
<evidence type="ECO:0000256" key="1">
    <source>
        <dbReference type="ARBA" id="ARBA00000085"/>
    </source>
</evidence>
<evidence type="ECO:0000259" key="12">
    <source>
        <dbReference type="PROSITE" id="PS50109"/>
    </source>
</evidence>
<feature type="modified residue" description="4-aspartylphosphate" evidence="9">
    <location>
        <position position="658"/>
    </location>
</feature>
<dbReference type="InterPro" id="IPR000700">
    <property type="entry name" value="PAS-assoc_C"/>
</dbReference>
<dbReference type="CDD" id="cd00082">
    <property type="entry name" value="HisKA"/>
    <property type="match status" value="1"/>
</dbReference>
<reference evidence="16 17" key="1">
    <citation type="submission" date="2016-10" db="EMBL/GenBank/DDBJ databases">
        <authorList>
            <person name="de Groot N.N."/>
        </authorList>
    </citation>
    <scope>NUCLEOTIDE SEQUENCE [LARGE SCALE GENOMIC DNA]</scope>
    <source>
        <strain evidence="16 17">ATCC 700224</strain>
    </source>
</reference>
<evidence type="ECO:0000259" key="15">
    <source>
        <dbReference type="PROSITE" id="PS50113"/>
    </source>
</evidence>
<evidence type="ECO:0000256" key="7">
    <source>
        <dbReference type="ARBA" id="ARBA00022840"/>
    </source>
</evidence>
<dbReference type="InterPro" id="IPR004358">
    <property type="entry name" value="Sig_transdc_His_kin-like_C"/>
</dbReference>
<evidence type="ECO:0000256" key="11">
    <source>
        <dbReference type="SAM" id="MobiDB-lite"/>
    </source>
</evidence>
<dbReference type="Proteomes" id="UP000199412">
    <property type="component" value="Unassembled WGS sequence"/>
</dbReference>
<dbReference type="PROSITE" id="PS50112">
    <property type="entry name" value="PAS"/>
    <property type="match status" value="1"/>
</dbReference>
<protein>
    <recommendedName>
        <fullName evidence="2">histidine kinase</fullName>
        <ecNumber evidence="2">2.7.13.3</ecNumber>
    </recommendedName>
</protein>
<dbReference type="STRING" id="69960.SAMN05421720_101201"/>
<dbReference type="CDD" id="cd00156">
    <property type="entry name" value="REC"/>
    <property type="match status" value="1"/>
</dbReference>
<keyword evidence="8" id="KW-0902">Two-component regulatory system</keyword>
<dbReference type="PROSITE" id="PS50110">
    <property type="entry name" value="RESPONSE_REGULATORY"/>
    <property type="match status" value="1"/>
</dbReference>
<evidence type="ECO:0000256" key="4">
    <source>
        <dbReference type="ARBA" id="ARBA00022679"/>
    </source>
</evidence>
<evidence type="ECO:0000256" key="2">
    <source>
        <dbReference type="ARBA" id="ARBA00012438"/>
    </source>
</evidence>
<evidence type="ECO:0000256" key="6">
    <source>
        <dbReference type="ARBA" id="ARBA00022777"/>
    </source>
</evidence>
<sequence>MDKLTGGVGAHRVRMAEGKRGVERTESERDAEVEDLRKRLMEREAELARFADQRHALETALEDLATHQEELRAQNEELRHARQINESLIQRYASLFDGAPIGYCIISNRRTIVSANRRAGWLFEAGANEIEHKPLHLFIHPASHAALSRHLDKVLAGGDATDEITVLGREGRELVCLVQSQPTTEMDAPASSCLTTFIDITQRKQAERALTDSELKFRNIFTLAPFGMMTLSKNGRLMETNEAARRMLGLSAHELRGMKYADLLAPDVTPTEARRLAEGQPRPGWVDVFERELRGRDDRRLLTRLTFAVMPSGDGKDVQGLVIIEDMTERRDLEARFQHAAKLTLLGEMSASLAHEISQPLNIIRLKAEGSLERLKRHGFDAERAEQGFAAIEEQVVRLFEVISYMQGLSRRDTGVVRPFSVSRAIASAVGLVDKQFRDDNIDLEIEDNLGDTQAIGRQHQLEQVLVNILRNARDALLSQEGIRLRNGEAARARVSASLEEDGDYLRVVISNNGPRVSQDVRLHMFDPFFTTKSGEQGTGLGLSISLAFINEMGGTILVENTDEGLAFHILLPRARQAIQPVAESEEEVAPAGPAPVVPGEATAGERPHVLVVDDEEVAAREIGAYLEAIGYRVTVALNGQQALEIHVTDPARAVITDLRMPERDGHWLIDRLRAGVRPVFIMIITGQAARSTKELDRLRQRADALLRKPASLRDIVRHLRGGVPHEHL</sequence>
<dbReference type="SUPFAM" id="SSF52172">
    <property type="entry name" value="CheY-like"/>
    <property type="match status" value="1"/>
</dbReference>
<feature type="domain" description="Histidine kinase" evidence="12">
    <location>
        <begin position="352"/>
        <end position="576"/>
    </location>
</feature>
<dbReference type="RefSeq" id="WP_143027044.1">
    <property type="nucleotide sequence ID" value="NZ_FNAP01000001.1"/>
</dbReference>
<dbReference type="InterPro" id="IPR011006">
    <property type="entry name" value="CheY-like_superfamily"/>
</dbReference>
<evidence type="ECO:0000256" key="9">
    <source>
        <dbReference type="PROSITE-ProRule" id="PRU00169"/>
    </source>
</evidence>
<dbReference type="Pfam" id="PF00512">
    <property type="entry name" value="HisKA"/>
    <property type="match status" value="1"/>
</dbReference>
<dbReference type="Pfam" id="PF00072">
    <property type="entry name" value="Response_reg"/>
    <property type="match status" value="1"/>
</dbReference>
<dbReference type="SMART" id="SM00388">
    <property type="entry name" value="HisKA"/>
    <property type="match status" value="1"/>
</dbReference>
<evidence type="ECO:0000256" key="8">
    <source>
        <dbReference type="ARBA" id="ARBA00023012"/>
    </source>
</evidence>
<dbReference type="Pfam" id="PF08448">
    <property type="entry name" value="PAS_4"/>
    <property type="match status" value="1"/>
</dbReference>
<dbReference type="EMBL" id="FNAP01000001">
    <property type="protein sequence ID" value="SDD66762.1"/>
    <property type="molecule type" value="Genomic_DNA"/>
</dbReference>
<dbReference type="Gene3D" id="3.30.450.20">
    <property type="entry name" value="PAS domain"/>
    <property type="match status" value="2"/>
</dbReference>
<keyword evidence="5" id="KW-0547">Nucleotide-binding</keyword>
<dbReference type="SMART" id="SM00448">
    <property type="entry name" value="REC"/>
    <property type="match status" value="1"/>
</dbReference>
<evidence type="ECO:0000256" key="10">
    <source>
        <dbReference type="SAM" id="Coils"/>
    </source>
</evidence>
<keyword evidence="17" id="KW-1185">Reference proteome</keyword>
<feature type="coiled-coil region" evidence="10">
    <location>
        <begin position="33"/>
        <end position="91"/>
    </location>
</feature>
<dbReference type="Gene3D" id="3.40.50.2300">
    <property type="match status" value="1"/>
</dbReference>
<organism evidence="16 17">
    <name type="scientific">Rhodospira trueperi</name>
    <dbReference type="NCBI Taxonomy" id="69960"/>
    <lineage>
        <taxon>Bacteria</taxon>
        <taxon>Pseudomonadati</taxon>
        <taxon>Pseudomonadota</taxon>
        <taxon>Alphaproteobacteria</taxon>
        <taxon>Rhodospirillales</taxon>
        <taxon>Rhodospirillaceae</taxon>
        <taxon>Rhodospira</taxon>
    </lineage>
</organism>
<accession>A0A1G6WLK1</accession>
<dbReference type="InterPro" id="IPR001789">
    <property type="entry name" value="Sig_transdc_resp-reg_receiver"/>
</dbReference>
<dbReference type="InterPro" id="IPR013656">
    <property type="entry name" value="PAS_4"/>
</dbReference>
<feature type="domain" description="PAC" evidence="15">
    <location>
        <begin position="160"/>
        <end position="212"/>
    </location>
</feature>
<dbReference type="SUPFAM" id="SSF47384">
    <property type="entry name" value="Homodimeric domain of signal transducing histidine kinase"/>
    <property type="match status" value="1"/>
</dbReference>
<dbReference type="PRINTS" id="PR00344">
    <property type="entry name" value="BCTRLSENSOR"/>
</dbReference>
<dbReference type="SUPFAM" id="SSF55785">
    <property type="entry name" value="PYP-like sensor domain (PAS domain)"/>
    <property type="match status" value="2"/>
</dbReference>
<dbReference type="Pfam" id="PF13426">
    <property type="entry name" value="PAS_9"/>
    <property type="match status" value="1"/>
</dbReference>
<dbReference type="InterPro" id="IPR003594">
    <property type="entry name" value="HATPase_dom"/>
</dbReference>
<evidence type="ECO:0000259" key="14">
    <source>
        <dbReference type="PROSITE" id="PS50112"/>
    </source>
</evidence>
<feature type="domain" description="PAS" evidence="14">
    <location>
        <begin position="213"/>
        <end position="267"/>
    </location>
</feature>
<dbReference type="SUPFAM" id="SSF55874">
    <property type="entry name" value="ATPase domain of HSP90 chaperone/DNA topoisomerase II/histidine kinase"/>
    <property type="match status" value="1"/>
</dbReference>
<name>A0A1G6WLK1_9PROT</name>
<evidence type="ECO:0000259" key="13">
    <source>
        <dbReference type="PROSITE" id="PS50110"/>
    </source>
</evidence>
<proteinExistence type="predicted"/>
<dbReference type="AlphaFoldDB" id="A0A1G6WLK1"/>
<dbReference type="CDD" id="cd00130">
    <property type="entry name" value="PAS"/>
    <property type="match status" value="2"/>
</dbReference>
<dbReference type="PROSITE" id="PS50109">
    <property type="entry name" value="HIS_KIN"/>
    <property type="match status" value="1"/>
</dbReference>
<dbReference type="InterPro" id="IPR003661">
    <property type="entry name" value="HisK_dim/P_dom"/>
</dbReference>
<dbReference type="GO" id="GO:0005524">
    <property type="term" value="F:ATP binding"/>
    <property type="evidence" value="ECO:0007669"/>
    <property type="project" value="UniProtKB-KW"/>
</dbReference>
<dbReference type="PANTHER" id="PTHR43065:SF10">
    <property type="entry name" value="PEROXIDE STRESS-ACTIVATED HISTIDINE KINASE MAK3"/>
    <property type="match status" value="1"/>
</dbReference>
<evidence type="ECO:0000313" key="16">
    <source>
        <dbReference type="EMBL" id="SDD66762.1"/>
    </source>
</evidence>
<feature type="region of interest" description="Disordered" evidence="11">
    <location>
        <begin position="1"/>
        <end position="33"/>
    </location>
</feature>
<dbReference type="InterPro" id="IPR005467">
    <property type="entry name" value="His_kinase_dom"/>
</dbReference>
<keyword evidence="6" id="KW-0418">Kinase</keyword>
<dbReference type="InterPro" id="IPR036097">
    <property type="entry name" value="HisK_dim/P_sf"/>
</dbReference>
<dbReference type="InterPro" id="IPR035965">
    <property type="entry name" value="PAS-like_dom_sf"/>
</dbReference>
<feature type="domain" description="Response regulatory" evidence="13">
    <location>
        <begin position="609"/>
        <end position="724"/>
    </location>
</feature>
<dbReference type="InterPro" id="IPR000014">
    <property type="entry name" value="PAS"/>
</dbReference>
<dbReference type="Pfam" id="PF02518">
    <property type="entry name" value="HATPase_c"/>
    <property type="match status" value="1"/>
</dbReference>
<evidence type="ECO:0000256" key="5">
    <source>
        <dbReference type="ARBA" id="ARBA00022741"/>
    </source>
</evidence>
<dbReference type="PANTHER" id="PTHR43065">
    <property type="entry name" value="SENSOR HISTIDINE KINASE"/>
    <property type="match status" value="1"/>
</dbReference>
<dbReference type="OrthoDB" id="9789238at2"/>
<dbReference type="Gene3D" id="3.30.565.10">
    <property type="entry name" value="Histidine kinase-like ATPase, C-terminal domain"/>
    <property type="match status" value="1"/>
</dbReference>
<evidence type="ECO:0000313" key="17">
    <source>
        <dbReference type="Proteomes" id="UP000199412"/>
    </source>
</evidence>
<keyword evidence="3 9" id="KW-0597">Phosphoprotein</keyword>
<dbReference type="NCBIfam" id="TIGR00229">
    <property type="entry name" value="sensory_box"/>
    <property type="match status" value="2"/>
</dbReference>
<dbReference type="SMART" id="SM00387">
    <property type="entry name" value="HATPase_c"/>
    <property type="match status" value="1"/>
</dbReference>
<keyword evidence="4" id="KW-0808">Transferase</keyword>
<keyword evidence="10" id="KW-0175">Coiled coil</keyword>
<dbReference type="SMART" id="SM00091">
    <property type="entry name" value="PAS"/>
    <property type="match status" value="2"/>
</dbReference>
<dbReference type="InterPro" id="IPR036890">
    <property type="entry name" value="HATPase_C_sf"/>
</dbReference>